<dbReference type="PROSITE" id="PS50109">
    <property type="entry name" value="HIS_KIN"/>
    <property type="match status" value="1"/>
</dbReference>
<accession>A0A7S8HEI5</accession>
<keyword evidence="12" id="KW-0902">Two-component regulatory system</keyword>
<keyword evidence="8" id="KW-0547">Nucleotide-binding</keyword>
<dbReference type="Gene3D" id="3.30.450.40">
    <property type="match status" value="1"/>
</dbReference>
<dbReference type="InterPro" id="IPR029016">
    <property type="entry name" value="GAF-like_dom_sf"/>
</dbReference>
<keyword evidence="6" id="KW-0808">Transferase</keyword>
<evidence type="ECO:0000256" key="4">
    <source>
        <dbReference type="ARBA" id="ARBA00022475"/>
    </source>
</evidence>
<dbReference type="AlphaFoldDB" id="A0A7S8HEI5"/>
<evidence type="ECO:0000256" key="15">
    <source>
        <dbReference type="SAM" id="Phobius"/>
    </source>
</evidence>
<evidence type="ECO:0000256" key="6">
    <source>
        <dbReference type="ARBA" id="ARBA00022679"/>
    </source>
</evidence>
<evidence type="ECO:0000259" key="16">
    <source>
        <dbReference type="PROSITE" id="PS50109"/>
    </source>
</evidence>
<evidence type="ECO:0000313" key="18">
    <source>
        <dbReference type="Proteomes" id="UP000593626"/>
    </source>
</evidence>
<dbReference type="InterPro" id="IPR036890">
    <property type="entry name" value="HATPase_C_sf"/>
</dbReference>
<dbReference type="GO" id="GO:0005524">
    <property type="term" value="F:ATP binding"/>
    <property type="evidence" value="ECO:0007669"/>
    <property type="project" value="UniProtKB-KW"/>
</dbReference>
<dbReference type="PANTHER" id="PTHR34220">
    <property type="entry name" value="SENSOR HISTIDINE KINASE YPDA"/>
    <property type="match status" value="1"/>
</dbReference>
<dbReference type="InterPro" id="IPR003594">
    <property type="entry name" value="HATPase_dom"/>
</dbReference>
<keyword evidence="10" id="KW-0067">ATP-binding</keyword>
<dbReference type="InterPro" id="IPR011620">
    <property type="entry name" value="Sig_transdc_His_kinase_LytS_TM"/>
</dbReference>
<gene>
    <name evidence="17" type="ORF">G8O30_01605</name>
</gene>
<evidence type="ECO:0000256" key="7">
    <source>
        <dbReference type="ARBA" id="ARBA00022692"/>
    </source>
</evidence>
<keyword evidence="13 15" id="KW-0472">Membrane</keyword>
<dbReference type="GO" id="GO:0000155">
    <property type="term" value="F:phosphorelay sensor kinase activity"/>
    <property type="evidence" value="ECO:0007669"/>
    <property type="project" value="InterPro"/>
</dbReference>
<evidence type="ECO:0000256" key="12">
    <source>
        <dbReference type="ARBA" id="ARBA00023012"/>
    </source>
</evidence>
<dbReference type="GO" id="GO:0005886">
    <property type="term" value="C:plasma membrane"/>
    <property type="evidence" value="ECO:0007669"/>
    <property type="project" value="UniProtKB-SubCell"/>
</dbReference>
<dbReference type="Pfam" id="PF07694">
    <property type="entry name" value="5TM-5TMR_LYT"/>
    <property type="match status" value="1"/>
</dbReference>
<feature type="transmembrane region" description="Helical" evidence="15">
    <location>
        <begin position="152"/>
        <end position="172"/>
    </location>
</feature>
<evidence type="ECO:0000256" key="14">
    <source>
        <dbReference type="SAM" id="Coils"/>
    </source>
</evidence>
<evidence type="ECO:0000313" key="17">
    <source>
        <dbReference type="EMBL" id="QPC45757.1"/>
    </source>
</evidence>
<dbReference type="KEGG" id="mcui:G8O30_01605"/>
<dbReference type="Gene3D" id="3.30.565.10">
    <property type="entry name" value="Histidine kinase-like ATPase, C-terminal domain"/>
    <property type="match status" value="1"/>
</dbReference>
<dbReference type="SUPFAM" id="SSF55874">
    <property type="entry name" value="ATPase domain of HSP90 chaperone/DNA topoisomerase II/histidine kinase"/>
    <property type="match status" value="1"/>
</dbReference>
<evidence type="ECO:0000256" key="10">
    <source>
        <dbReference type="ARBA" id="ARBA00022840"/>
    </source>
</evidence>
<keyword evidence="9 17" id="KW-0418">Kinase</keyword>
<keyword evidence="14" id="KW-0175">Coiled coil</keyword>
<keyword evidence="18" id="KW-1185">Reference proteome</keyword>
<dbReference type="Pfam" id="PF06580">
    <property type="entry name" value="His_kinase"/>
    <property type="match status" value="1"/>
</dbReference>
<feature type="transmembrane region" description="Helical" evidence="15">
    <location>
        <begin position="114"/>
        <end position="140"/>
    </location>
</feature>
<dbReference type="PANTHER" id="PTHR34220:SF7">
    <property type="entry name" value="SENSOR HISTIDINE KINASE YPDA"/>
    <property type="match status" value="1"/>
</dbReference>
<name>A0A7S8HEI5_9BACI</name>
<feature type="transmembrane region" description="Helical" evidence="15">
    <location>
        <begin position="42"/>
        <end position="62"/>
    </location>
</feature>
<keyword evidence="11 15" id="KW-1133">Transmembrane helix</keyword>
<dbReference type="InterPro" id="IPR010559">
    <property type="entry name" value="Sig_transdc_His_kin_internal"/>
</dbReference>
<dbReference type="SMART" id="SM00387">
    <property type="entry name" value="HATPase_c"/>
    <property type="match status" value="1"/>
</dbReference>
<feature type="domain" description="Histidine kinase" evidence="16">
    <location>
        <begin position="475"/>
        <end position="577"/>
    </location>
</feature>
<dbReference type="EC" id="2.7.13.3" evidence="3"/>
<dbReference type="SUPFAM" id="SSF55781">
    <property type="entry name" value="GAF domain-like"/>
    <property type="match status" value="1"/>
</dbReference>
<keyword evidence="5" id="KW-0597">Phosphoprotein</keyword>
<proteinExistence type="predicted"/>
<evidence type="ECO:0000256" key="2">
    <source>
        <dbReference type="ARBA" id="ARBA00004651"/>
    </source>
</evidence>
<evidence type="ECO:0000256" key="3">
    <source>
        <dbReference type="ARBA" id="ARBA00012438"/>
    </source>
</evidence>
<dbReference type="PRINTS" id="PR00344">
    <property type="entry name" value="BCTRLSENSOR"/>
</dbReference>
<keyword evidence="7 15" id="KW-0812">Transmembrane</keyword>
<reference evidence="17 18" key="1">
    <citation type="submission" date="2019-07" db="EMBL/GenBank/DDBJ databases">
        <title>Genome sequence of 2 isolates from Red Sea Mangroves.</title>
        <authorList>
            <person name="Sefrji F."/>
            <person name="Michoud G."/>
            <person name="Merlino G."/>
            <person name="Daffonchio D."/>
        </authorList>
    </citation>
    <scope>NUCLEOTIDE SEQUENCE [LARGE SCALE GENOMIC DNA]</scope>
    <source>
        <strain evidence="17 18">R1DC41</strain>
    </source>
</reference>
<feature type="transmembrane region" description="Helical" evidence="15">
    <location>
        <begin position="12"/>
        <end position="30"/>
    </location>
</feature>
<evidence type="ECO:0000256" key="9">
    <source>
        <dbReference type="ARBA" id="ARBA00022777"/>
    </source>
</evidence>
<dbReference type="InterPro" id="IPR050640">
    <property type="entry name" value="Bact_2-comp_sensor_kinase"/>
</dbReference>
<feature type="transmembrane region" description="Helical" evidence="15">
    <location>
        <begin position="179"/>
        <end position="204"/>
    </location>
</feature>
<evidence type="ECO:0000256" key="1">
    <source>
        <dbReference type="ARBA" id="ARBA00000085"/>
    </source>
</evidence>
<comment type="subcellular location">
    <subcellularLocation>
        <location evidence="2">Cell membrane</location>
        <topology evidence="2">Multi-pass membrane protein</topology>
    </subcellularLocation>
</comment>
<evidence type="ECO:0000256" key="13">
    <source>
        <dbReference type="ARBA" id="ARBA00023136"/>
    </source>
</evidence>
<dbReference type="Proteomes" id="UP000593626">
    <property type="component" value="Chromosome"/>
</dbReference>
<dbReference type="GO" id="GO:0071555">
    <property type="term" value="P:cell wall organization"/>
    <property type="evidence" value="ECO:0007669"/>
    <property type="project" value="InterPro"/>
</dbReference>
<dbReference type="Pfam" id="PF02518">
    <property type="entry name" value="HATPase_c"/>
    <property type="match status" value="1"/>
</dbReference>
<feature type="coiled-coil region" evidence="14">
    <location>
        <begin position="359"/>
        <end position="386"/>
    </location>
</feature>
<sequence length="581" mass="63294">MLLVAMLERLGIIVTIAFLVTRIPFFRKLIEEKEQLGVSKRLIFAFIFGVFGIIGTYTGVAVNTLDGDYNRWLVNLASEEAIANSRVIGVVVAGLLGGWKLGFGAGVVAGVHRFTLGGFTGIACGISTVVAGVMAGLIHRYYRQQIVVPPKVAFLVGMLAEAVQMMIILLVAKPFGQSYALVSQIGVPMIVANGIGAAIFMLVIQNVIRGEEKVKASESQKALSVADSTVKFMRQGLNATSAKETCIVLQEKIGVDAVAMTNKEEILAHVGLASEHHVSGGPIQTEATKRAMELRKTVVVYEEDIHCHDRNCPLHTAIIAPLIQQDEVVGTLKFYFATKTEPTLVMRELVEGLGSILSTQLELAQIDQLENLAQQAELKALQAQVSPHFLFNALNVIHSLIRVEPLEARKVLLALSTYLRGNLNATHVSLTTIEDELRHVEAYLRIEEARFHDRLQVTIELDESCKYTKVPTLSIQPLVENAIKHGMRDKSIDGKVSIAVGGTKDGWVRISIRDNGSGIESSRLQVLGNERVSSEIGTGIGVWNVKQRVKGLLGGSLEINSVPQEGTTVTMIVPREERSEV</sequence>
<evidence type="ECO:0000256" key="11">
    <source>
        <dbReference type="ARBA" id="ARBA00022989"/>
    </source>
</evidence>
<evidence type="ECO:0000256" key="8">
    <source>
        <dbReference type="ARBA" id="ARBA00022741"/>
    </source>
</evidence>
<protein>
    <recommendedName>
        <fullName evidence="3">histidine kinase</fullName>
        <ecNumber evidence="3">2.7.13.3</ecNumber>
    </recommendedName>
</protein>
<dbReference type="InterPro" id="IPR005467">
    <property type="entry name" value="His_kinase_dom"/>
</dbReference>
<comment type="catalytic activity">
    <reaction evidence="1">
        <text>ATP + protein L-histidine = ADP + protein N-phospho-L-histidine.</text>
        <dbReference type="EC" id="2.7.13.3"/>
    </reaction>
</comment>
<dbReference type="InterPro" id="IPR004358">
    <property type="entry name" value="Sig_transdc_His_kin-like_C"/>
</dbReference>
<organism evidence="17 18">
    <name type="scientific">Mangrovibacillus cuniculi</name>
    <dbReference type="NCBI Taxonomy" id="2593652"/>
    <lineage>
        <taxon>Bacteria</taxon>
        <taxon>Bacillati</taxon>
        <taxon>Bacillota</taxon>
        <taxon>Bacilli</taxon>
        <taxon>Bacillales</taxon>
        <taxon>Bacillaceae</taxon>
        <taxon>Mangrovibacillus</taxon>
    </lineage>
</organism>
<keyword evidence="4" id="KW-1003">Cell membrane</keyword>
<dbReference type="EMBL" id="CP049742">
    <property type="protein sequence ID" value="QPC45757.1"/>
    <property type="molecule type" value="Genomic_DNA"/>
</dbReference>
<evidence type="ECO:0000256" key="5">
    <source>
        <dbReference type="ARBA" id="ARBA00022553"/>
    </source>
</evidence>
<feature type="transmembrane region" description="Helical" evidence="15">
    <location>
        <begin position="82"/>
        <end position="102"/>
    </location>
</feature>